<accession>A0A396IKC1</accession>
<feature type="region of interest" description="Disordered" evidence="1">
    <location>
        <begin position="30"/>
        <end position="58"/>
    </location>
</feature>
<reference evidence="3" key="1">
    <citation type="journal article" date="2018" name="Nat. Plants">
        <title>Whole-genome landscape of Medicago truncatula symbiotic genes.</title>
        <authorList>
            <person name="Pecrix Y."/>
            <person name="Staton S.E."/>
            <person name="Sallet E."/>
            <person name="Lelandais-Briere C."/>
            <person name="Moreau S."/>
            <person name="Carrere S."/>
            <person name="Blein T."/>
            <person name="Jardinaud M.F."/>
            <person name="Latrasse D."/>
            <person name="Zouine M."/>
            <person name="Zahm M."/>
            <person name="Kreplak J."/>
            <person name="Mayjonade B."/>
            <person name="Satge C."/>
            <person name="Perez M."/>
            <person name="Cauet S."/>
            <person name="Marande W."/>
            <person name="Chantry-Darmon C."/>
            <person name="Lopez-Roques C."/>
            <person name="Bouchez O."/>
            <person name="Berard A."/>
            <person name="Debelle F."/>
            <person name="Munos S."/>
            <person name="Bendahmane A."/>
            <person name="Berges H."/>
            <person name="Niebel A."/>
            <person name="Buitink J."/>
            <person name="Frugier F."/>
            <person name="Benhamed M."/>
            <person name="Crespi M."/>
            <person name="Gouzy J."/>
            <person name="Gamas P."/>
        </authorList>
    </citation>
    <scope>NUCLEOTIDE SEQUENCE [LARGE SCALE GENOMIC DNA]</scope>
    <source>
        <strain evidence="3">cv. Jemalong A17</strain>
    </source>
</reference>
<name>A0A396IKC1_MEDTR</name>
<feature type="compositionally biased region" description="Basic and acidic residues" evidence="1">
    <location>
        <begin position="34"/>
        <end position="50"/>
    </location>
</feature>
<dbReference type="AlphaFoldDB" id="A0A396IKC1"/>
<dbReference type="EMBL" id="PSQE01000003">
    <property type="protein sequence ID" value="RHN66002.1"/>
    <property type="molecule type" value="Genomic_DNA"/>
</dbReference>
<proteinExistence type="predicted"/>
<dbReference type="Gramene" id="rna13911">
    <property type="protein sequence ID" value="RHN66002.1"/>
    <property type="gene ID" value="gene13911"/>
</dbReference>
<organism evidence="2 3">
    <name type="scientific">Medicago truncatula</name>
    <name type="common">Barrel medic</name>
    <name type="synonym">Medicago tribuloides</name>
    <dbReference type="NCBI Taxonomy" id="3880"/>
    <lineage>
        <taxon>Eukaryota</taxon>
        <taxon>Viridiplantae</taxon>
        <taxon>Streptophyta</taxon>
        <taxon>Embryophyta</taxon>
        <taxon>Tracheophyta</taxon>
        <taxon>Spermatophyta</taxon>
        <taxon>Magnoliopsida</taxon>
        <taxon>eudicotyledons</taxon>
        <taxon>Gunneridae</taxon>
        <taxon>Pentapetalae</taxon>
        <taxon>rosids</taxon>
        <taxon>fabids</taxon>
        <taxon>Fabales</taxon>
        <taxon>Fabaceae</taxon>
        <taxon>Papilionoideae</taxon>
        <taxon>50 kb inversion clade</taxon>
        <taxon>NPAAA clade</taxon>
        <taxon>Hologalegina</taxon>
        <taxon>IRL clade</taxon>
        <taxon>Trifolieae</taxon>
        <taxon>Medicago</taxon>
    </lineage>
</organism>
<evidence type="ECO:0000313" key="3">
    <source>
        <dbReference type="Proteomes" id="UP000265566"/>
    </source>
</evidence>
<dbReference type="Proteomes" id="UP000265566">
    <property type="component" value="Chromosome 3"/>
</dbReference>
<evidence type="ECO:0000256" key="1">
    <source>
        <dbReference type="SAM" id="MobiDB-lite"/>
    </source>
</evidence>
<protein>
    <submittedName>
        <fullName evidence="2">Uncharacterized protein</fullName>
    </submittedName>
</protein>
<comment type="caution">
    <text evidence="2">The sequence shown here is derived from an EMBL/GenBank/DDBJ whole genome shotgun (WGS) entry which is preliminary data.</text>
</comment>
<evidence type="ECO:0000313" key="2">
    <source>
        <dbReference type="EMBL" id="RHN66002.1"/>
    </source>
</evidence>
<gene>
    <name evidence="2" type="ORF">MtrunA17_Chr3g0086061</name>
</gene>
<sequence>MLKMQAEIDSLKDKASQVDILKEQVAFLMQMQNSREKQPTNAESPRDGVRSSESSYPP</sequence>